<evidence type="ECO:0000256" key="1">
    <source>
        <dbReference type="ARBA" id="ARBA00001971"/>
    </source>
</evidence>
<keyword evidence="6" id="KW-1185">Reference proteome</keyword>
<sequence length="469" mass="51109">MSDTAPSALPPGPPLPLIAQSALMLRYGLGFLTGCQRRYGNVFTVREPLKGTVVYVAAPADIKTVFAGDPRVFHAGEANSMLGGLLGSNSLFVLDEDEHRDRRRLMVPAFHRDAVARKIDQMTEIVAANIAGWPVGQSFPAEAKMTEITLEVILRTVIGATDPARLAALRDVIPRLLYLKPWETPAIAKPDLRRHRPWRALDRRFAEADAVLNAEIAERRADPELADRTDALAMLIRAAHDDGRTMNDRELRDQLMTLIAAGHETTASSLSWALERLIRHPEVLAKAVRAANASAQGDSAGDEYLDAVARETLRVRPVIFSAARFLTEPVEVGGYRLPAGVTVNLAIGLVHHDGALFPEPGRFDPERMIGTTLAPNTYIPFGGGNRRCLGATFAMSEMHVVLREILRRVELCTTSAPDEKRKLKHLTFVPHLGARLEVRAFREVAPAAPASGCPAGTHGAAESNDSAPR</sequence>
<feature type="region of interest" description="Disordered" evidence="4">
    <location>
        <begin position="448"/>
        <end position="469"/>
    </location>
</feature>
<dbReference type="Pfam" id="PF00067">
    <property type="entry name" value="p450"/>
    <property type="match status" value="1"/>
</dbReference>
<keyword evidence="3" id="KW-0408">Iron</keyword>
<evidence type="ECO:0000313" key="5">
    <source>
        <dbReference type="EMBL" id="CAJ1501546.1"/>
    </source>
</evidence>
<dbReference type="PRINTS" id="PR00463">
    <property type="entry name" value="EP450I"/>
</dbReference>
<evidence type="ECO:0000256" key="4">
    <source>
        <dbReference type="SAM" id="MobiDB-lite"/>
    </source>
</evidence>
<comment type="cofactor">
    <cofactor evidence="1">
        <name>heme</name>
        <dbReference type="ChEBI" id="CHEBI:30413"/>
    </cofactor>
</comment>
<accession>A0ABM9LMG3</accession>
<dbReference type="PANTHER" id="PTHR24305">
    <property type="entry name" value="CYTOCHROME P450"/>
    <property type="match status" value="1"/>
</dbReference>
<dbReference type="InterPro" id="IPR001128">
    <property type="entry name" value="Cyt_P450"/>
</dbReference>
<dbReference type="InterPro" id="IPR002401">
    <property type="entry name" value="Cyt_P450_E_grp-I"/>
</dbReference>
<proteinExistence type="inferred from homology"/>
<dbReference type="InterPro" id="IPR036396">
    <property type="entry name" value="Cyt_P450_sf"/>
</dbReference>
<evidence type="ECO:0000313" key="6">
    <source>
        <dbReference type="Proteomes" id="UP001190465"/>
    </source>
</evidence>
<name>A0ABM9LMG3_9MYCO</name>
<dbReference type="InterPro" id="IPR050121">
    <property type="entry name" value="Cytochrome_P450_monoxygenase"/>
</dbReference>
<evidence type="ECO:0000256" key="3">
    <source>
        <dbReference type="RuleBase" id="RU000461"/>
    </source>
</evidence>
<comment type="similarity">
    <text evidence="2 3">Belongs to the cytochrome P450 family.</text>
</comment>
<dbReference type="PRINTS" id="PR00385">
    <property type="entry name" value="P450"/>
</dbReference>
<organism evidence="5 6">
    <name type="scientific">[Mycobacterium] burgundiense</name>
    <dbReference type="NCBI Taxonomy" id="3064286"/>
    <lineage>
        <taxon>Bacteria</taxon>
        <taxon>Bacillati</taxon>
        <taxon>Actinomycetota</taxon>
        <taxon>Actinomycetes</taxon>
        <taxon>Mycobacteriales</taxon>
        <taxon>Mycobacteriaceae</taxon>
        <taxon>Mycolicibacterium</taxon>
    </lineage>
</organism>
<keyword evidence="3" id="KW-0479">Metal-binding</keyword>
<protein>
    <submittedName>
        <fullName evidence="5">Cytochrome P450</fullName>
    </submittedName>
</protein>
<dbReference type="PROSITE" id="PS00086">
    <property type="entry name" value="CYTOCHROME_P450"/>
    <property type="match status" value="1"/>
</dbReference>
<dbReference type="CDD" id="cd11053">
    <property type="entry name" value="CYP110-like"/>
    <property type="match status" value="1"/>
</dbReference>
<keyword evidence="3" id="KW-0560">Oxidoreductase</keyword>
<dbReference type="InterPro" id="IPR017972">
    <property type="entry name" value="Cyt_P450_CS"/>
</dbReference>
<dbReference type="EMBL" id="OY726397">
    <property type="protein sequence ID" value="CAJ1501546.1"/>
    <property type="molecule type" value="Genomic_DNA"/>
</dbReference>
<gene>
    <name evidence="5" type="ORF">MU0053_001954</name>
</gene>
<reference evidence="5 6" key="1">
    <citation type="submission" date="2023-08" db="EMBL/GenBank/DDBJ databases">
        <authorList>
            <person name="Folkvardsen B D."/>
            <person name="Norman A."/>
        </authorList>
    </citation>
    <scope>NUCLEOTIDE SEQUENCE [LARGE SCALE GENOMIC DNA]</scope>
    <source>
        <strain evidence="5 6">Mu0053</strain>
    </source>
</reference>
<dbReference type="Gene3D" id="1.10.630.10">
    <property type="entry name" value="Cytochrome P450"/>
    <property type="match status" value="1"/>
</dbReference>
<keyword evidence="3" id="KW-0503">Monooxygenase</keyword>
<dbReference type="Proteomes" id="UP001190465">
    <property type="component" value="Chromosome"/>
</dbReference>
<dbReference type="SUPFAM" id="SSF48264">
    <property type="entry name" value="Cytochrome P450"/>
    <property type="match status" value="1"/>
</dbReference>
<keyword evidence="3" id="KW-0349">Heme</keyword>
<dbReference type="PANTHER" id="PTHR24305:SF166">
    <property type="entry name" value="CYTOCHROME P450 12A4, MITOCHONDRIAL-RELATED"/>
    <property type="match status" value="1"/>
</dbReference>
<dbReference type="RefSeq" id="WP_308482139.1">
    <property type="nucleotide sequence ID" value="NZ_OY726397.1"/>
</dbReference>
<evidence type="ECO:0000256" key="2">
    <source>
        <dbReference type="ARBA" id="ARBA00010617"/>
    </source>
</evidence>